<dbReference type="RefSeq" id="WP_015772367.1">
    <property type="nucleotide sequence ID" value="NC_013174.1"/>
</dbReference>
<comment type="catalytic activity">
    <reaction evidence="1">
        <text>(7,8-dihydropterin-6-yl)methyl diphosphate + 4-aminobenzoate = 7,8-dihydropteroate + diphosphate</text>
        <dbReference type="Rhea" id="RHEA:19949"/>
        <dbReference type="ChEBI" id="CHEBI:17836"/>
        <dbReference type="ChEBI" id="CHEBI:17839"/>
        <dbReference type="ChEBI" id="CHEBI:33019"/>
        <dbReference type="ChEBI" id="CHEBI:72950"/>
        <dbReference type="EC" id="2.5.1.15"/>
    </reaction>
</comment>
<dbReference type="SUPFAM" id="SSF51717">
    <property type="entry name" value="Dihydropteroate synthetase-like"/>
    <property type="match status" value="1"/>
</dbReference>
<gene>
    <name evidence="14" type="ordered locus">Jden_2102</name>
</gene>
<evidence type="ECO:0000313" key="15">
    <source>
        <dbReference type="Proteomes" id="UP000000628"/>
    </source>
</evidence>
<comment type="similarity">
    <text evidence="4 12">Belongs to the DHPS family.</text>
</comment>
<dbReference type="EC" id="2.5.1.15" evidence="5 12"/>
<evidence type="ECO:0000256" key="3">
    <source>
        <dbReference type="ARBA" id="ARBA00004763"/>
    </source>
</evidence>
<evidence type="ECO:0000256" key="2">
    <source>
        <dbReference type="ARBA" id="ARBA00001946"/>
    </source>
</evidence>
<keyword evidence="10 12" id="KW-0289">Folate biosynthesis</keyword>
<comment type="cofactor">
    <cofactor evidence="2 12">
        <name>Mg(2+)</name>
        <dbReference type="ChEBI" id="CHEBI:18420"/>
    </cofactor>
</comment>
<dbReference type="PANTHER" id="PTHR20941">
    <property type="entry name" value="FOLATE SYNTHESIS PROTEINS"/>
    <property type="match status" value="1"/>
</dbReference>
<organism evidence="14 15">
    <name type="scientific">Jonesia denitrificans (strain ATCC 14870 / DSM 20603 / BCRC 15368 / CIP 55.134 / JCM 11481 / NBRC 15587 / NCTC 10816 / Prevot 55134)</name>
    <name type="common">Listeria denitrificans</name>
    <dbReference type="NCBI Taxonomy" id="471856"/>
    <lineage>
        <taxon>Bacteria</taxon>
        <taxon>Bacillati</taxon>
        <taxon>Actinomycetota</taxon>
        <taxon>Actinomycetes</taxon>
        <taxon>Micrococcales</taxon>
        <taxon>Jonesiaceae</taxon>
        <taxon>Jonesia</taxon>
    </lineage>
</organism>
<evidence type="ECO:0000313" key="14">
    <source>
        <dbReference type="EMBL" id="ACV09739.1"/>
    </source>
</evidence>
<proteinExistence type="inferred from homology"/>
<dbReference type="CDD" id="cd00739">
    <property type="entry name" value="DHPS"/>
    <property type="match status" value="1"/>
</dbReference>
<dbReference type="FunFam" id="3.20.20.20:FF:000006">
    <property type="entry name" value="Dihydropteroate synthase"/>
    <property type="match status" value="1"/>
</dbReference>
<dbReference type="InterPro" id="IPR011005">
    <property type="entry name" value="Dihydropteroate_synth-like_sf"/>
</dbReference>
<dbReference type="STRING" id="471856.Jden_2102"/>
<keyword evidence="8 12" id="KW-0479">Metal-binding</keyword>
<evidence type="ECO:0000256" key="10">
    <source>
        <dbReference type="ARBA" id="ARBA00022909"/>
    </source>
</evidence>
<comment type="function">
    <text evidence="12">Catalyzes the condensation of para-aminobenzoate (pABA) with 6-hydroxymethyl-7,8-dihydropterin diphosphate (DHPt-PP) to form 7,8-dihydropteroate (H2Pte), the immediate precursor of folate derivatives.</text>
</comment>
<dbReference type="Gene3D" id="3.20.20.20">
    <property type="entry name" value="Dihydropteroate synthase-like"/>
    <property type="match status" value="1"/>
</dbReference>
<dbReference type="HOGENOM" id="CLU_008023_0_1_11"/>
<dbReference type="InterPro" id="IPR006390">
    <property type="entry name" value="DHP_synth_dom"/>
</dbReference>
<accession>C7R115</accession>
<dbReference type="InterPro" id="IPR045031">
    <property type="entry name" value="DHP_synth-like"/>
</dbReference>
<feature type="domain" description="Pterin-binding" evidence="13">
    <location>
        <begin position="19"/>
        <end position="277"/>
    </location>
</feature>
<dbReference type="NCBIfam" id="TIGR01496">
    <property type="entry name" value="DHPS"/>
    <property type="match status" value="1"/>
</dbReference>
<dbReference type="PROSITE" id="PS00792">
    <property type="entry name" value="DHPS_1"/>
    <property type="match status" value="1"/>
</dbReference>
<evidence type="ECO:0000256" key="4">
    <source>
        <dbReference type="ARBA" id="ARBA00009503"/>
    </source>
</evidence>
<name>C7R115_JONDD</name>
<evidence type="ECO:0000256" key="1">
    <source>
        <dbReference type="ARBA" id="ARBA00000012"/>
    </source>
</evidence>
<dbReference type="PROSITE" id="PS50972">
    <property type="entry name" value="PTERIN_BINDING"/>
    <property type="match status" value="1"/>
</dbReference>
<dbReference type="GO" id="GO:0046872">
    <property type="term" value="F:metal ion binding"/>
    <property type="evidence" value="ECO:0007669"/>
    <property type="project" value="UniProtKB-KW"/>
</dbReference>
<dbReference type="eggNOG" id="COG0294">
    <property type="taxonomic scope" value="Bacteria"/>
</dbReference>
<evidence type="ECO:0000256" key="5">
    <source>
        <dbReference type="ARBA" id="ARBA00012458"/>
    </source>
</evidence>
<dbReference type="PANTHER" id="PTHR20941:SF1">
    <property type="entry name" value="FOLIC ACID SYNTHESIS PROTEIN FOL1"/>
    <property type="match status" value="1"/>
</dbReference>
<dbReference type="GO" id="GO:0004156">
    <property type="term" value="F:dihydropteroate synthase activity"/>
    <property type="evidence" value="ECO:0007669"/>
    <property type="project" value="UniProtKB-EC"/>
</dbReference>
<evidence type="ECO:0000256" key="6">
    <source>
        <dbReference type="ARBA" id="ARBA00016919"/>
    </source>
</evidence>
<dbReference type="EMBL" id="CP001706">
    <property type="protein sequence ID" value="ACV09739.1"/>
    <property type="molecule type" value="Genomic_DNA"/>
</dbReference>
<evidence type="ECO:0000256" key="11">
    <source>
        <dbReference type="ARBA" id="ARBA00030193"/>
    </source>
</evidence>
<dbReference type="Pfam" id="PF00809">
    <property type="entry name" value="Pterin_bind"/>
    <property type="match status" value="1"/>
</dbReference>
<dbReference type="UniPathway" id="UPA00077">
    <property type="reaction ID" value="UER00156"/>
</dbReference>
<dbReference type="GO" id="GO:0046656">
    <property type="term" value="P:folic acid biosynthetic process"/>
    <property type="evidence" value="ECO:0007669"/>
    <property type="project" value="UniProtKB-KW"/>
</dbReference>
<evidence type="ECO:0000259" key="13">
    <source>
        <dbReference type="PROSITE" id="PS50972"/>
    </source>
</evidence>
<keyword evidence="9 12" id="KW-0460">Magnesium</keyword>
<dbReference type="KEGG" id="jde:Jden_2102"/>
<dbReference type="Proteomes" id="UP000000628">
    <property type="component" value="Chromosome"/>
</dbReference>
<dbReference type="GO" id="GO:0005829">
    <property type="term" value="C:cytosol"/>
    <property type="evidence" value="ECO:0007669"/>
    <property type="project" value="TreeGrafter"/>
</dbReference>
<dbReference type="GO" id="GO:0046654">
    <property type="term" value="P:tetrahydrofolate biosynthetic process"/>
    <property type="evidence" value="ECO:0007669"/>
    <property type="project" value="UniProtKB-UniPathway"/>
</dbReference>
<dbReference type="InterPro" id="IPR000489">
    <property type="entry name" value="Pterin-binding_dom"/>
</dbReference>
<keyword evidence="7 12" id="KW-0808">Transferase</keyword>
<evidence type="ECO:0000256" key="9">
    <source>
        <dbReference type="ARBA" id="ARBA00022842"/>
    </source>
</evidence>
<protein>
    <recommendedName>
        <fullName evidence="6 12">Dihydropteroate synthase</fullName>
        <shortName evidence="12">DHPS</shortName>
        <ecNumber evidence="5 12">2.5.1.15</ecNumber>
    </recommendedName>
    <alternativeName>
        <fullName evidence="11 12">Dihydropteroate pyrophosphorylase</fullName>
    </alternativeName>
</protein>
<evidence type="ECO:0000256" key="7">
    <source>
        <dbReference type="ARBA" id="ARBA00022679"/>
    </source>
</evidence>
<evidence type="ECO:0000256" key="8">
    <source>
        <dbReference type="ARBA" id="ARBA00022723"/>
    </source>
</evidence>
<evidence type="ECO:0000256" key="12">
    <source>
        <dbReference type="RuleBase" id="RU361205"/>
    </source>
</evidence>
<comment type="pathway">
    <text evidence="3 12">Cofactor biosynthesis; tetrahydrofolate biosynthesis; 7,8-dihydrofolate from 2-amino-4-hydroxy-6-hydroxymethyl-7,8-dihydropteridine diphosphate and 4-aminobenzoate: step 1/2.</text>
</comment>
<dbReference type="PROSITE" id="PS00793">
    <property type="entry name" value="DHPS_2"/>
    <property type="match status" value="1"/>
</dbReference>
<sequence length="285" mass="29828">MNRRHPLALPPHLRALDRTLIMGVVNVTPDSFSDGGRHFDAHAGVAHGLALVAQGADIVDVGGESTRPGAPRVAQDEELRRVLPVVEELAQQGVVVSVDTTRASVAQAAVQAGAVMINDVSGGLADSDMAGVAAETGAVYVAMHWRGHAQVMDDHDRYVDVVSDVSMELLTRVENLRDAGVSPDNIVVDPGLGFSKTGANNWPLLRHVAQLNELGYPLLIGASRKRFLGRLLAGPDGQPVPPSARDDATAAVTALVAAHGAWCVRVHDVAKSVAAARVGDAWAAS</sequence>
<keyword evidence="15" id="KW-1185">Reference proteome</keyword>
<reference evidence="14 15" key="1">
    <citation type="journal article" date="2009" name="Stand. Genomic Sci.">
        <title>Complete genome sequence of Jonesia denitrificans type strain (Prevot 55134).</title>
        <authorList>
            <person name="Pukall R."/>
            <person name="Gehrich-Schroter G."/>
            <person name="Lapidus A."/>
            <person name="Nolan M."/>
            <person name="Glavina Del Rio T."/>
            <person name="Lucas S."/>
            <person name="Chen F."/>
            <person name="Tice H."/>
            <person name="Pitluck S."/>
            <person name="Cheng J.F."/>
            <person name="Copeland A."/>
            <person name="Saunders E."/>
            <person name="Brettin T."/>
            <person name="Detter J.C."/>
            <person name="Bruce D."/>
            <person name="Goodwin L."/>
            <person name="Pati A."/>
            <person name="Ivanova N."/>
            <person name="Mavromatis K."/>
            <person name="Ovchinnikova G."/>
            <person name="Chen A."/>
            <person name="Palaniappan K."/>
            <person name="Land M."/>
            <person name="Hauser L."/>
            <person name="Chang Y.J."/>
            <person name="Jeffries C.D."/>
            <person name="Chain P."/>
            <person name="Goker M."/>
            <person name="Bristow J."/>
            <person name="Eisen J.A."/>
            <person name="Markowitz V."/>
            <person name="Hugenholtz P."/>
            <person name="Kyrpides N.C."/>
            <person name="Klenk H.P."/>
            <person name="Han C."/>
        </authorList>
    </citation>
    <scope>NUCLEOTIDE SEQUENCE [LARGE SCALE GENOMIC DNA]</scope>
    <source>
        <strain evidence="15">ATCC 14870 / DSM 20603 / BCRC 15368 / CIP 55.134 / JCM 11481 / NBRC 15587 / NCTC 10816 / Prevot 55134</strain>
    </source>
</reference>
<dbReference type="AlphaFoldDB" id="C7R115"/>